<name>A0A1W6L8H7_9BURK</name>
<dbReference type="RefSeq" id="WP_085750908.1">
    <property type="nucleotide sequence ID" value="NZ_BSPR01000007.1"/>
</dbReference>
<dbReference type="PANTHER" id="PTHR35566">
    <property type="entry name" value="BLR3599 PROTEIN"/>
    <property type="match status" value="1"/>
</dbReference>
<reference evidence="1 2" key="1">
    <citation type="submission" date="2016-04" db="EMBL/GenBank/DDBJ databases">
        <title>Complete genome sequence of natural rubber-degrading, novel Gram-negative bacterium, Rhizobacter gummiphilus strain NS21.</title>
        <authorList>
            <person name="Tabata M."/>
            <person name="Kasai D."/>
            <person name="Fukuda M."/>
        </authorList>
    </citation>
    <scope>NUCLEOTIDE SEQUENCE [LARGE SCALE GENOMIC DNA]</scope>
    <source>
        <strain evidence="1 2">NS21</strain>
    </source>
</reference>
<dbReference type="Proteomes" id="UP000193427">
    <property type="component" value="Chromosome"/>
</dbReference>
<dbReference type="PANTHER" id="PTHR35566:SF1">
    <property type="entry name" value="TYPE VI SECRETION SYSTEM BASEPLATE COMPONENT TSSK1"/>
    <property type="match status" value="1"/>
</dbReference>
<dbReference type="InterPro" id="IPR010263">
    <property type="entry name" value="T6SS_TssK"/>
</dbReference>
<accession>A0A1W6L8H7</accession>
<evidence type="ECO:0000313" key="1">
    <source>
        <dbReference type="EMBL" id="ARN20631.1"/>
    </source>
</evidence>
<dbReference type="AlphaFoldDB" id="A0A1W6L8H7"/>
<protein>
    <submittedName>
        <fullName evidence="1">Type VI secretion protein</fullName>
    </submittedName>
</protein>
<sequence length="444" mass="49331">MSWRAKVVWSSGMFLQPHHFQQETRYLERLVDARVRTLSPFAWGFAELELDEGLLALGKVGLARASGLLPDGTPFAMPLLDPLPSPLEVPPDSKGEVVYLAVPLQREGLNEVDFGTADAGELARFDAAEENVRDNTDASDEPTTIQTGRLRARLVRAKDATDAYALLGVAFVAERRSDGQVTLDRHYIPPQVNLDTSAQLSASSALLHGLIQQRAQALAARMGQLSSGVSELADFLMLQTLNRNEPIFSQHTATPNAHPRELHRDCLRLAGDLATLASNTRRPPVFPPYRHDDLRGTFTPVFDELRRMLTSVLEQNALQIELVDRKHNVRTAVVSDLELVRNGTFVLAVNAQVPGEQLRQRFPATTKLGPVDKIRDLVNLQLPGIGLRPLPVAPRQLPFHAGFFYFELDRSDDLWKLIETNGSMAMHISGDFPGLELELWAIRK</sequence>
<gene>
    <name evidence="1" type="ORF">A4W93_12415</name>
</gene>
<dbReference type="NCBIfam" id="TIGR03353">
    <property type="entry name" value="VI_chp_4"/>
    <property type="match status" value="1"/>
</dbReference>
<dbReference type="KEGG" id="rgu:A4W93_12415"/>
<organism evidence="1 2">
    <name type="scientific">Piscinibacter gummiphilus</name>
    <dbReference type="NCBI Taxonomy" id="946333"/>
    <lineage>
        <taxon>Bacteria</taxon>
        <taxon>Pseudomonadati</taxon>
        <taxon>Pseudomonadota</taxon>
        <taxon>Betaproteobacteria</taxon>
        <taxon>Burkholderiales</taxon>
        <taxon>Sphaerotilaceae</taxon>
        <taxon>Piscinibacter</taxon>
    </lineage>
</organism>
<dbReference type="STRING" id="946333.A4W93_12415"/>
<dbReference type="OrthoDB" id="9775333at2"/>
<evidence type="ECO:0000313" key="2">
    <source>
        <dbReference type="Proteomes" id="UP000193427"/>
    </source>
</evidence>
<dbReference type="Pfam" id="PF05936">
    <property type="entry name" value="T6SS_VasE"/>
    <property type="match status" value="1"/>
</dbReference>
<keyword evidence="2" id="KW-1185">Reference proteome</keyword>
<dbReference type="EMBL" id="CP015118">
    <property type="protein sequence ID" value="ARN20631.1"/>
    <property type="molecule type" value="Genomic_DNA"/>
</dbReference>
<proteinExistence type="predicted"/>